<keyword evidence="1" id="KW-0812">Transmembrane</keyword>
<dbReference type="Proteomes" id="UP000650081">
    <property type="component" value="Unassembled WGS sequence"/>
</dbReference>
<evidence type="ECO:0000313" key="2">
    <source>
        <dbReference type="EMBL" id="MBC6994328.1"/>
    </source>
</evidence>
<sequence>MRYFIALVWLVNGLLCKVCGLVPRHEAIVARILGEDLAPALTVAIGLAEIVMAIWILSRWQQGFNAVVQIVVILTMNLLESIVARDLLLWGAWNFVFALVFCGLIYYQEFHRHAAA</sequence>
<organism evidence="2 3">
    <name type="scientific">Neolewinella lacunae</name>
    <dbReference type="NCBI Taxonomy" id="1517758"/>
    <lineage>
        <taxon>Bacteria</taxon>
        <taxon>Pseudomonadati</taxon>
        <taxon>Bacteroidota</taxon>
        <taxon>Saprospiria</taxon>
        <taxon>Saprospirales</taxon>
        <taxon>Lewinellaceae</taxon>
        <taxon>Neolewinella</taxon>
    </lineage>
</organism>
<evidence type="ECO:0000256" key="1">
    <source>
        <dbReference type="SAM" id="Phobius"/>
    </source>
</evidence>
<feature type="transmembrane region" description="Helical" evidence="1">
    <location>
        <begin position="40"/>
        <end position="57"/>
    </location>
</feature>
<dbReference type="Pfam" id="PF13781">
    <property type="entry name" value="DoxX_3"/>
    <property type="match status" value="1"/>
</dbReference>
<evidence type="ECO:0000313" key="3">
    <source>
        <dbReference type="Proteomes" id="UP000650081"/>
    </source>
</evidence>
<dbReference type="InterPro" id="IPR025695">
    <property type="entry name" value="DoxX-like"/>
</dbReference>
<dbReference type="AlphaFoldDB" id="A0A923PHP7"/>
<feature type="transmembrane region" description="Helical" evidence="1">
    <location>
        <begin position="64"/>
        <end position="84"/>
    </location>
</feature>
<comment type="caution">
    <text evidence="2">The sequence shown here is derived from an EMBL/GenBank/DDBJ whole genome shotgun (WGS) entry which is preliminary data.</text>
</comment>
<dbReference type="EMBL" id="JACSIT010000097">
    <property type="protein sequence ID" value="MBC6994328.1"/>
    <property type="molecule type" value="Genomic_DNA"/>
</dbReference>
<keyword evidence="1" id="KW-1133">Transmembrane helix</keyword>
<gene>
    <name evidence="2" type="ORF">H9S92_09150</name>
</gene>
<keyword evidence="3" id="KW-1185">Reference proteome</keyword>
<name>A0A923PHP7_9BACT</name>
<dbReference type="RefSeq" id="WP_187466408.1">
    <property type="nucleotide sequence ID" value="NZ_JACSIT010000097.1"/>
</dbReference>
<reference evidence="2" key="1">
    <citation type="submission" date="2020-08" db="EMBL/GenBank/DDBJ databases">
        <title>Lewinella bacteria from marine environments.</title>
        <authorList>
            <person name="Zhong Y."/>
        </authorList>
    </citation>
    <scope>NUCLEOTIDE SEQUENCE</scope>
    <source>
        <strain evidence="2">KCTC 42187</strain>
    </source>
</reference>
<protein>
    <submittedName>
        <fullName evidence="2">DoxX-like family protein</fullName>
    </submittedName>
</protein>
<proteinExistence type="predicted"/>
<feature type="transmembrane region" description="Helical" evidence="1">
    <location>
        <begin position="90"/>
        <end position="107"/>
    </location>
</feature>
<accession>A0A923PHP7</accession>
<keyword evidence="1" id="KW-0472">Membrane</keyword>